<dbReference type="AlphaFoldDB" id="A0A819KK61"/>
<dbReference type="EMBL" id="CAJNON010000125">
    <property type="protein sequence ID" value="CAF1002522.1"/>
    <property type="molecule type" value="Genomic_DNA"/>
</dbReference>
<dbReference type="EMBL" id="CAJNOG010000214">
    <property type="protein sequence ID" value="CAF1082920.1"/>
    <property type="molecule type" value="Genomic_DNA"/>
</dbReference>
<dbReference type="EMBL" id="CAJOBB010000555">
    <property type="protein sequence ID" value="CAF3704931.1"/>
    <property type="molecule type" value="Genomic_DNA"/>
</dbReference>
<evidence type="ECO:0000313" key="3">
    <source>
        <dbReference type="EMBL" id="CAF1082920.1"/>
    </source>
</evidence>
<dbReference type="EMBL" id="CAJOAZ010000270">
    <property type="protein sequence ID" value="CAF3598334.1"/>
    <property type="molecule type" value="Genomic_DNA"/>
</dbReference>
<dbReference type="Proteomes" id="UP000663881">
    <property type="component" value="Unassembled WGS sequence"/>
</dbReference>
<evidence type="ECO:0000313" key="5">
    <source>
        <dbReference type="EMBL" id="CAF3704931.1"/>
    </source>
</evidence>
<dbReference type="Proteomes" id="UP000663844">
    <property type="component" value="Unassembled WGS sequence"/>
</dbReference>
<protein>
    <submittedName>
        <fullName evidence="6">Uncharacterized protein</fullName>
    </submittedName>
</protein>
<dbReference type="EMBL" id="CAJOAY010002418">
    <property type="protein sequence ID" value="CAF3950806.1"/>
    <property type="molecule type" value="Genomic_DNA"/>
</dbReference>
<gene>
    <name evidence="2" type="ORF">IZO911_LOCUS19949</name>
    <name evidence="3" type="ORF">JYZ213_LOCUS20396</name>
    <name evidence="5" type="ORF">KXQ929_LOCUS11317</name>
    <name evidence="6" type="ORF">OKA104_LOCUS26945</name>
    <name evidence="4" type="ORF">OXD698_LOCUS6281</name>
    <name evidence="1" type="ORF">VCS650_LOCUS14810</name>
</gene>
<organism evidence="6 7">
    <name type="scientific">Adineta steineri</name>
    <dbReference type="NCBI Taxonomy" id="433720"/>
    <lineage>
        <taxon>Eukaryota</taxon>
        <taxon>Metazoa</taxon>
        <taxon>Spiralia</taxon>
        <taxon>Gnathifera</taxon>
        <taxon>Rotifera</taxon>
        <taxon>Eurotatoria</taxon>
        <taxon>Bdelloidea</taxon>
        <taxon>Adinetida</taxon>
        <taxon>Adinetidae</taxon>
        <taxon>Adineta</taxon>
    </lineage>
</organism>
<evidence type="ECO:0000313" key="4">
    <source>
        <dbReference type="EMBL" id="CAF3598334.1"/>
    </source>
</evidence>
<evidence type="ECO:0000313" key="1">
    <source>
        <dbReference type="EMBL" id="CAF1002522.1"/>
    </source>
</evidence>
<evidence type="ECO:0000313" key="2">
    <source>
        <dbReference type="EMBL" id="CAF1043910.1"/>
    </source>
</evidence>
<evidence type="ECO:0000313" key="6">
    <source>
        <dbReference type="EMBL" id="CAF3950806.1"/>
    </source>
</evidence>
<dbReference type="EMBL" id="CAJNOE010000203">
    <property type="protein sequence ID" value="CAF1043910.1"/>
    <property type="molecule type" value="Genomic_DNA"/>
</dbReference>
<comment type="caution">
    <text evidence="6">The sequence shown here is derived from an EMBL/GenBank/DDBJ whole genome shotgun (WGS) entry which is preliminary data.</text>
</comment>
<sequence>MPALTKDKFIKRVQTPSCIHSKSLNTNDVKRLGGPTRRMISSKRIQTQSMQTQTVLACLILADKYKQNDEGTQTNDDIDYHCEDSTNSFASRLGKFFVWWNDRLVYEII</sequence>
<dbReference type="Proteomes" id="UP000663868">
    <property type="component" value="Unassembled WGS sequence"/>
</dbReference>
<dbReference type="Proteomes" id="UP000663845">
    <property type="component" value="Unassembled WGS sequence"/>
</dbReference>
<name>A0A819KK61_9BILA</name>
<evidence type="ECO:0000313" key="7">
    <source>
        <dbReference type="Proteomes" id="UP000663881"/>
    </source>
</evidence>
<dbReference type="Proteomes" id="UP000663891">
    <property type="component" value="Unassembled WGS sequence"/>
</dbReference>
<dbReference type="OrthoDB" id="10000246at2759"/>
<reference evidence="6" key="1">
    <citation type="submission" date="2021-02" db="EMBL/GenBank/DDBJ databases">
        <authorList>
            <person name="Nowell W R."/>
        </authorList>
    </citation>
    <scope>NUCLEOTIDE SEQUENCE</scope>
</reference>
<dbReference type="Proteomes" id="UP000663860">
    <property type="component" value="Unassembled WGS sequence"/>
</dbReference>
<proteinExistence type="predicted"/>
<accession>A0A819KK61</accession>